<name>A0ABY6Z5N5_9BACL</name>
<dbReference type="PANTHER" id="PTHR45947:SF3">
    <property type="entry name" value="SULFOQUINOVOSYL TRANSFERASE SQD2"/>
    <property type="match status" value="1"/>
</dbReference>
<proteinExistence type="predicted"/>
<dbReference type="RefSeq" id="WP_268045003.1">
    <property type="nucleotide sequence ID" value="NZ_CP104064.1"/>
</dbReference>
<dbReference type="Gene3D" id="3.40.50.2000">
    <property type="entry name" value="Glycogen Phosphorylase B"/>
    <property type="match status" value="2"/>
</dbReference>
<evidence type="ECO:0000259" key="1">
    <source>
        <dbReference type="Pfam" id="PF13439"/>
    </source>
</evidence>
<protein>
    <submittedName>
        <fullName evidence="2">Glycosyltransferase family 1 protein</fullName>
    </submittedName>
</protein>
<evidence type="ECO:0000313" key="3">
    <source>
        <dbReference type="Proteomes" id="UP001164803"/>
    </source>
</evidence>
<dbReference type="Pfam" id="PF13692">
    <property type="entry name" value="Glyco_trans_1_4"/>
    <property type="match status" value="1"/>
</dbReference>
<accession>A0ABY6Z5N5</accession>
<dbReference type="InterPro" id="IPR050194">
    <property type="entry name" value="Glycosyltransferase_grp1"/>
</dbReference>
<keyword evidence="3" id="KW-1185">Reference proteome</keyword>
<dbReference type="Pfam" id="PF13439">
    <property type="entry name" value="Glyco_transf_4"/>
    <property type="match status" value="1"/>
</dbReference>
<dbReference type="CDD" id="cd03814">
    <property type="entry name" value="GT4-like"/>
    <property type="match status" value="1"/>
</dbReference>
<feature type="domain" description="Glycosyltransferase subfamily 4-like N-terminal" evidence="1">
    <location>
        <begin position="15"/>
        <end position="177"/>
    </location>
</feature>
<reference evidence="2" key="1">
    <citation type="submission" date="2022-08" db="EMBL/GenBank/DDBJ databases">
        <title>Alicyclobacillus dauci DSM2870, complete genome.</title>
        <authorList>
            <person name="Wang Q."/>
            <person name="Cai R."/>
            <person name="Wang Z."/>
        </authorList>
    </citation>
    <scope>NUCLEOTIDE SEQUENCE</scope>
    <source>
        <strain evidence="2">DSM 28700</strain>
    </source>
</reference>
<gene>
    <name evidence="2" type="ORF">NZD86_02950</name>
</gene>
<sequence>MRIAIFSETFLPGTDGVVTRLCSTLKHLEEAGHEVLLFAPNGAPPRYASARIVGVPSFRFFLYPEKKFASPWAKVGKYLEQFQPQLIHSVNPGFLSFAAIYYSKRYRLPLIMSYHTHIPAYACYYKLNWLEPVLWWCFRTIHNRANINLCTSQATLKELAAHGFRNLDVWERGVDLQLYSPQRRSDTMRSKLMNGAHDGKLVLYVGRLAAEKGIERLRPCLDKLPDVHLAIVGDGPHRSELERTFFRSNAVFTGYLFGEDLAEAYASADGFVFPSTTETLGLVLYEAMASGLPIMAADSPATTEVLEHGAAGFIFQPLDSNSIFEAMHDMLYDVAKRKFVQARGQEIVQSLDWSGPTKQLINYYSSLFQPDEVLSAHHYS</sequence>
<dbReference type="EMBL" id="CP104064">
    <property type="protein sequence ID" value="WAH37511.1"/>
    <property type="molecule type" value="Genomic_DNA"/>
</dbReference>
<dbReference type="PANTHER" id="PTHR45947">
    <property type="entry name" value="SULFOQUINOVOSYL TRANSFERASE SQD2"/>
    <property type="match status" value="1"/>
</dbReference>
<dbReference type="Proteomes" id="UP001164803">
    <property type="component" value="Chromosome"/>
</dbReference>
<evidence type="ECO:0000313" key="2">
    <source>
        <dbReference type="EMBL" id="WAH37511.1"/>
    </source>
</evidence>
<dbReference type="SUPFAM" id="SSF53756">
    <property type="entry name" value="UDP-Glycosyltransferase/glycogen phosphorylase"/>
    <property type="match status" value="1"/>
</dbReference>
<dbReference type="InterPro" id="IPR028098">
    <property type="entry name" value="Glyco_trans_4-like_N"/>
</dbReference>
<organism evidence="2 3">
    <name type="scientific">Alicyclobacillus dauci</name>
    <dbReference type="NCBI Taxonomy" id="1475485"/>
    <lineage>
        <taxon>Bacteria</taxon>
        <taxon>Bacillati</taxon>
        <taxon>Bacillota</taxon>
        <taxon>Bacilli</taxon>
        <taxon>Bacillales</taxon>
        <taxon>Alicyclobacillaceae</taxon>
        <taxon>Alicyclobacillus</taxon>
    </lineage>
</organism>